<protein>
    <recommendedName>
        <fullName evidence="2">VWFA domain-containing protein</fullName>
    </recommendedName>
</protein>
<feature type="compositionally biased region" description="Basic and acidic residues" evidence="1">
    <location>
        <begin position="299"/>
        <end position="321"/>
    </location>
</feature>
<accession>A0ABR0SZP2</accession>
<feature type="domain" description="VWFA" evidence="2">
    <location>
        <begin position="507"/>
        <end position="715"/>
    </location>
</feature>
<comment type="caution">
    <text evidence="3">The sequence shown here is derived from an EMBL/GenBank/DDBJ whole genome shotgun (WGS) entry which is preliminary data.</text>
</comment>
<dbReference type="Gene3D" id="3.40.50.410">
    <property type="entry name" value="von Willebrand factor, type A domain"/>
    <property type="match status" value="1"/>
</dbReference>
<dbReference type="PROSITE" id="PS50234">
    <property type="entry name" value="VWFA"/>
    <property type="match status" value="1"/>
</dbReference>
<feature type="region of interest" description="Disordered" evidence="1">
    <location>
        <begin position="89"/>
        <end position="112"/>
    </location>
</feature>
<feature type="region of interest" description="Disordered" evidence="1">
    <location>
        <begin position="299"/>
        <end position="323"/>
    </location>
</feature>
<evidence type="ECO:0000313" key="3">
    <source>
        <dbReference type="EMBL" id="KAK5997664.1"/>
    </source>
</evidence>
<organism evidence="3 4">
    <name type="scientific">Cladobotryum mycophilum</name>
    <dbReference type="NCBI Taxonomy" id="491253"/>
    <lineage>
        <taxon>Eukaryota</taxon>
        <taxon>Fungi</taxon>
        <taxon>Dikarya</taxon>
        <taxon>Ascomycota</taxon>
        <taxon>Pezizomycotina</taxon>
        <taxon>Sordariomycetes</taxon>
        <taxon>Hypocreomycetidae</taxon>
        <taxon>Hypocreales</taxon>
        <taxon>Hypocreaceae</taxon>
        <taxon>Cladobotryum</taxon>
    </lineage>
</organism>
<dbReference type="SUPFAM" id="SSF53300">
    <property type="entry name" value="vWA-like"/>
    <property type="match status" value="1"/>
</dbReference>
<reference evidence="3 4" key="1">
    <citation type="submission" date="2024-01" db="EMBL/GenBank/DDBJ databases">
        <title>Complete genome of Cladobotryum mycophilum ATHUM6906.</title>
        <authorList>
            <person name="Christinaki A.C."/>
            <person name="Myridakis A.I."/>
            <person name="Kouvelis V.N."/>
        </authorList>
    </citation>
    <scope>NUCLEOTIDE SEQUENCE [LARGE SCALE GENOMIC DNA]</scope>
    <source>
        <strain evidence="3 4">ATHUM6906</strain>
    </source>
</reference>
<evidence type="ECO:0000256" key="1">
    <source>
        <dbReference type="SAM" id="MobiDB-lite"/>
    </source>
</evidence>
<feature type="compositionally biased region" description="Polar residues" evidence="1">
    <location>
        <begin position="95"/>
        <end position="112"/>
    </location>
</feature>
<dbReference type="EMBL" id="JAVFKD010000001">
    <property type="protein sequence ID" value="KAK5997664.1"/>
    <property type="molecule type" value="Genomic_DNA"/>
</dbReference>
<sequence>MANNTALQEWALPQLQKILPLDNNQLEQLVSYASNLSQSEAAKHLESLLGDSPESFEFITCFMERRAAPTGQQDVSHDSTNHGFISHTGGEVHQPISTSTGQDTKQLPRNSVPTVTDRMPDEFEYHHTNAVIEASNKRAMDEQYMQGRLQELQYQYNIFNSDLEPEHEVEGQCYCDVHRYAQQKYNRLDVQEMWARAVMYPGEKFYNDNPYSTALFSGNPYRIHVVSPYGNLPQLPRQPVRKASPKYYTRYIESTIALNSRLNREAQSKIDAHEPKRNIWDEHDMTSSMDNMNLIDEKHHSDSKSMDEEHHDTVGPEEKPSSRLSSIIKAMGIKTPEERAIAHANTLRRDILYEEKGRWPDQQHRQIVATYQAKIGIAKKATELRAHCPIQYLHLLRGVILNQFHIEAASGWRGITPSWRGYEDLAEERLYWVLNHREGDGGMRMKPDFISEMKMANARMARAVEPPPLYFSTDDTCQVQHTSKGYSKQVMPSAFHSYDRPEVPTDDTMIMLDVSGSMDFDPVRPDYQDYLITGFSRSNQPKNKDVAKAIIRRFTDAMANHDHQNNGYELVTFSSEARHIGKISRKNFNRTWYKVDIGGGTRVMTGWQKVKELHFEKHAGSATYHPVYGWQAGPQTPVLRLLLLLDGEASDMDEFEMDLLGLSWAHVTIFLIGVDDCPHHHRHANELERISQANHHVSFVDAQGNCPERYVTHELLKRHLGYDVSMAEFQEMETLPPYEGP</sequence>
<keyword evidence="4" id="KW-1185">Reference proteome</keyword>
<gene>
    <name evidence="3" type="ORF">PT974_00019</name>
</gene>
<evidence type="ECO:0000259" key="2">
    <source>
        <dbReference type="PROSITE" id="PS50234"/>
    </source>
</evidence>
<dbReference type="InterPro" id="IPR036465">
    <property type="entry name" value="vWFA_dom_sf"/>
</dbReference>
<dbReference type="InterPro" id="IPR002035">
    <property type="entry name" value="VWF_A"/>
</dbReference>
<dbReference type="Proteomes" id="UP001338125">
    <property type="component" value="Unassembled WGS sequence"/>
</dbReference>
<proteinExistence type="predicted"/>
<name>A0ABR0SZP2_9HYPO</name>
<evidence type="ECO:0000313" key="4">
    <source>
        <dbReference type="Proteomes" id="UP001338125"/>
    </source>
</evidence>